<proteinExistence type="predicted"/>
<dbReference type="CDD" id="cd03801">
    <property type="entry name" value="GT4_PimA-like"/>
    <property type="match status" value="1"/>
</dbReference>
<keyword evidence="2" id="KW-0808">Transferase</keyword>
<evidence type="ECO:0000259" key="1">
    <source>
        <dbReference type="Pfam" id="PF00534"/>
    </source>
</evidence>
<dbReference type="PANTHER" id="PTHR12526:SF630">
    <property type="entry name" value="GLYCOSYLTRANSFERASE"/>
    <property type="match status" value="1"/>
</dbReference>
<dbReference type="GO" id="GO:0016757">
    <property type="term" value="F:glycosyltransferase activity"/>
    <property type="evidence" value="ECO:0007669"/>
    <property type="project" value="InterPro"/>
</dbReference>
<reference evidence="2" key="1">
    <citation type="submission" date="2020-03" db="EMBL/GenBank/DDBJ databases">
        <title>The deep terrestrial virosphere.</title>
        <authorList>
            <person name="Holmfeldt K."/>
            <person name="Nilsson E."/>
            <person name="Simone D."/>
            <person name="Lopez-Fernandez M."/>
            <person name="Wu X."/>
            <person name="de Brujin I."/>
            <person name="Lundin D."/>
            <person name="Andersson A."/>
            <person name="Bertilsson S."/>
            <person name="Dopson M."/>
        </authorList>
    </citation>
    <scope>NUCLEOTIDE SEQUENCE</scope>
    <source>
        <strain evidence="2">MM415B00852</strain>
    </source>
</reference>
<dbReference type="InterPro" id="IPR001296">
    <property type="entry name" value="Glyco_trans_1"/>
</dbReference>
<dbReference type="EMBL" id="MT141457">
    <property type="protein sequence ID" value="QJA61930.1"/>
    <property type="molecule type" value="Genomic_DNA"/>
</dbReference>
<dbReference type="AlphaFoldDB" id="A0A6M3IWM9"/>
<dbReference type="SUPFAM" id="SSF53756">
    <property type="entry name" value="UDP-Glycosyltransferase/glycogen phosphorylase"/>
    <property type="match status" value="1"/>
</dbReference>
<accession>A0A6M3IWM9</accession>
<protein>
    <submittedName>
        <fullName evidence="2">Putative glycosyltransferase</fullName>
    </submittedName>
</protein>
<organism evidence="2">
    <name type="scientific">viral metagenome</name>
    <dbReference type="NCBI Taxonomy" id="1070528"/>
    <lineage>
        <taxon>unclassified sequences</taxon>
        <taxon>metagenomes</taxon>
        <taxon>organismal metagenomes</taxon>
    </lineage>
</organism>
<evidence type="ECO:0000313" key="2">
    <source>
        <dbReference type="EMBL" id="QJA61930.1"/>
    </source>
</evidence>
<gene>
    <name evidence="2" type="ORF">MM415B00852_0023</name>
</gene>
<name>A0A6M3IWM9_9ZZZZ</name>
<dbReference type="Pfam" id="PF00534">
    <property type="entry name" value="Glycos_transf_1"/>
    <property type="match status" value="1"/>
</dbReference>
<sequence>MRILILTDIDGWAMDTIADGLVSMIRKKTNYDVVKMRAGTIDIKENYEKFEIIYVMIPSFIPDDLDDYSKIRTTFHGGLAVSNQADHIMAEKLSDRIPKISYVSRQVKDRVQSSKIKNLIYTPYGVDTTRFECGGVYSEDRVMVGWAGWANYLMGKQENQRRCSWIMRSQQDLNYRLKIAGGSPDYPRGVEIFNELYPNINCNTYSKDDIPNFYKGINLYLVPDVFAGGPIPVLEAGASGVTVITTPCGICETLIKHNHNGLIVNNYKEFYESIKRLMDDPEGRMKLGRNLREDIHNKRTWESVFNHWRNFLIG</sequence>
<feature type="domain" description="Glycosyl transferase family 1" evidence="1">
    <location>
        <begin position="170"/>
        <end position="293"/>
    </location>
</feature>
<dbReference type="Gene3D" id="3.40.50.2000">
    <property type="entry name" value="Glycogen Phosphorylase B"/>
    <property type="match status" value="2"/>
</dbReference>
<dbReference type="PANTHER" id="PTHR12526">
    <property type="entry name" value="GLYCOSYLTRANSFERASE"/>
    <property type="match status" value="1"/>
</dbReference>